<feature type="transmembrane region" description="Helical" evidence="2">
    <location>
        <begin position="40"/>
        <end position="62"/>
    </location>
</feature>
<evidence type="ECO:0000313" key="3">
    <source>
        <dbReference type="EMBL" id="KAA1421193.1"/>
    </source>
</evidence>
<accession>A0A5B1LKV4</accession>
<dbReference type="RefSeq" id="WP_149726653.1">
    <property type="nucleotide sequence ID" value="NZ_VUJV01000001.1"/>
</dbReference>
<sequence>MSDPIEKLTRLGDALEGAPMPVPASEIRSRGDRIRRRKHAAIAGASAAVVAAVAIPVVALTVGGGDDKAAVTNQPSPSVSDPVPSAALSAENLMTAGDAVWYDVGTDWTEGSTVTGDGQAPPNPCMQESFAGLGAGSVFQRDFTFTAQTDPSDPWPYLTEIVGEFDSAAAAQDAYVAIQGWYDDCQPSGSDRFDHGDFTPVDLPVDGQGSFVSASYGPVAKRLDPFGDEGWFLDTGLVVTGDRIALVTALSHGQDYNFEQTPAQRMVPLAAQRLVLGGGTGEEQTTPPDGESVSLPVDFPLTSGWPTDDGSSEYTLDEPSIDNQAMLAAGDLSGCQAIGGGDPLDRLTARLTVGDATYVREVQLFANNDEALAFLDSVQDAYATCELEGPTDGTPSFTTTTSQGSLGDDSEVITRASDGIGRVVINVVRVGTAIAIDLASDEGTGDTVGDLATVTRENLADVVAALNELGGATTTDPGSGEPTVATSIPADFPLDLALGEPPVADGETTVEGPSADAQGVTPQTMCGGVLAFPNFGSTDVDEPDLAYTVSSVEGYEGRTLRVYPSADAAVAQLELLRSQIQGCARDRAEGGQSDRLWRSFNSNTGYDSVTFGYTYEIVDGVGAPAGELYTVMRVGTGILALQWGGEYSADYQTQAAPNQVDLAQLISGEMCIFTEAGC</sequence>
<feature type="compositionally biased region" description="Low complexity" evidence="1">
    <location>
        <begin position="282"/>
        <end position="291"/>
    </location>
</feature>
<dbReference type="Proteomes" id="UP000325003">
    <property type="component" value="Unassembled WGS sequence"/>
</dbReference>
<dbReference type="EMBL" id="VUJV01000001">
    <property type="protein sequence ID" value="KAA1421193.1"/>
    <property type="molecule type" value="Genomic_DNA"/>
</dbReference>
<name>A0A5B1LKV4_9ACTN</name>
<organism evidence="3 4">
    <name type="scientific">Nocardioides humilatus</name>
    <dbReference type="NCBI Taxonomy" id="2607660"/>
    <lineage>
        <taxon>Bacteria</taxon>
        <taxon>Bacillati</taxon>
        <taxon>Actinomycetota</taxon>
        <taxon>Actinomycetes</taxon>
        <taxon>Propionibacteriales</taxon>
        <taxon>Nocardioidaceae</taxon>
        <taxon>Nocardioides</taxon>
    </lineage>
</organism>
<proteinExistence type="predicted"/>
<evidence type="ECO:0000256" key="2">
    <source>
        <dbReference type="SAM" id="Phobius"/>
    </source>
</evidence>
<feature type="region of interest" description="Disordered" evidence="1">
    <location>
        <begin position="278"/>
        <end position="312"/>
    </location>
</feature>
<comment type="caution">
    <text evidence="3">The sequence shown here is derived from an EMBL/GenBank/DDBJ whole genome shotgun (WGS) entry which is preliminary data.</text>
</comment>
<reference evidence="3 4" key="1">
    <citation type="submission" date="2019-09" db="EMBL/GenBank/DDBJ databases">
        <title>Nocardioides panacisoli sp. nov., isolated from the soil of a ginseng field.</title>
        <authorList>
            <person name="Cho C."/>
        </authorList>
    </citation>
    <scope>NUCLEOTIDE SEQUENCE [LARGE SCALE GENOMIC DNA]</scope>
    <source>
        <strain evidence="3 4">BN130099</strain>
    </source>
</reference>
<evidence type="ECO:0000256" key="1">
    <source>
        <dbReference type="SAM" id="MobiDB-lite"/>
    </source>
</evidence>
<protein>
    <submittedName>
        <fullName evidence="3">Uncharacterized protein</fullName>
    </submittedName>
</protein>
<keyword evidence="2" id="KW-0472">Membrane</keyword>
<dbReference type="AlphaFoldDB" id="A0A5B1LKV4"/>
<gene>
    <name evidence="3" type="ORF">F0U44_02460</name>
</gene>
<keyword evidence="2" id="KW-0812">Transmembrane</keyword>
<keyword evidence="2" id="KW-1133">Transmembrane helix</keyword>
<reference evidence="3 4" key="2">
    <citation type="submission" date="2019-09" db="EMBL/GenBank/DDBJ databases">
        <authorList>
            <person name="Jin C."/>
        </authorList>
    </citation>
    <scope>NUCLEOTIDE SEQUENCE [LARGE SCALE GENOMIC DNA]</scope>
    <source>
        <strain evidence="3 4">BN130099</strain>
    </source>
</reference>
<evidence type="ECO:0000313" key="4">
    <source>
        <dbReference type="Proteomes" id="UP000325003"/>
    </source>
</evidence>
<keyword evidence="4" id="KW-1185">Reference proteome</keyword>